<sequence length="276" mass="31584">MAKFGNLFLSDDLHKVDRGIQEGEFNFSDPALFGNDHGVLRIVQEDRIEWTDCVANGRICKEEPYNKTTPLLRLGMPICCSVVLDEILRDLVNVFHKKGINYLVLYGTLIGAMRSKTIIPWTNDVDIGLRKEDFRNTTFFGSLQKDLGKKYLVGIYSGMPRMLPVFQPYTKLSASPYNSGFCEMQLKGEFFSDEVIKSIANMLSLGTLWRRSGYLDFYVTEDSWWNGYSTVEINGMKLVTVKDPHGFLVDHYGKDYIVPSVKNESWNGFESWKGYV</sequence>
<dbReference type="HOGENOM" id="CLU_088044_0_0_1"/>
<dbReference type="STRING" id="45351.A7RN92"/>
<proteinExistence type="predicted"/>
<dbReference type="InterPro" id="IPR052613">
    <property type="entry name" value="LicD_transferase"/>
</dbReference>
<dbReference type="PhylomeDB" id="A7RN92"/>
<dbReference type="PANTHER" id="PTHR13627:SF33">
    <property type="entry name" value="LICD FAMILY PROTEIN"/>
    <property type="match status" value="1"/>
</dbReference>
<dbReference type="InParanoid" id="A7RN92"/>
<dbReference type="AlphaFoldDB" id="A7RN92"/>
<gene>
    <name evidence="2" type="ORF">NEMVEDRAFT_v1g199617</name>
</gene>
<evidence type="ECO:0000313" key="2">
    <source>
        <dbReference type="EMBL" id="EDO47098.1"/>
    </source>
</evidence>
<dbReference type="Proteomes" id="UP000001593">
    <property type="component" value="Unassembled WGS sequence"/>
</dbReference>
<dbReference type="eggNOG" id="ENOG502SK7I">
    <property type="taxonomic scope" value="Eukaryota"/>
</dbReference>
<evidence type="ECO:0000313" key="3">
    <source>
        <dbReference type="Proteomes" id="UP000001593"/>
    </source>
</evidence>
<feature type="domain" description="LicD/FKTN/FKRP nucleotidyltransferase" evidence="1">
    <location>
        <begin position="96"/>
        <end position="134"/>
    </location>
</feature>
<accession>A7RN92</accession>
<name>A7RN92_NEMVE</name>
<protein>
    <recommendedName>
        <fullName evidence="1">LicD/FKTN/FKRP nucleotidyltransferase domain-containing protein</fullName>
    </recommendedName>
</protein>
<dbReference type="GO" id="GO:0009100">
    <property type="term" value="P:glycoprotein metabolic process"/>
    <property type="evidence" value="ECO:0007669"/>
    <property type="project" value="UniProtKB-ARBA"/>
</dbReference>
<reference evidence="2 3" key="1">
    <citation type="journal article" date="2007" name="Science">
        <title>Sea anemone genome reveals ancestral eumetazoan gene repertoire and genomic organization.</title>
        <authorList>
            <person name="Putnam N.H."/>
            <person name="Srivastava M."/>
            <person name="Hellsten U."/>
            <person name="Dirks B."/>
            <person name="Chapman J."/>
            <person name="Salamov A."/>
            <person name="Terry A."/>
            <person name="Shapiro H."/>
            <person name="Lindquist E."/>
            <person name="Kapitonov V.V."/>
            <person name="Jurka J."/>
            <person name="Genikhovich G."/>
            <person name="Grigoriev I.V."/>
            <person name="Lucas S.M."/>
            <person name="Steele R.E."/>
            <person name="Finnerty J.R."/>
            <person name="Technau U."/>
            <person name="Martindale M.Q."/>
            <person name="Rokhsar D.S."/>
        </authorList>
    </citation>
    <scope>NUCLEOTIDE SEQUENCE [LARGE SCALE GENOMIC DNA]</scope>
    <source>
        <strain evidence="3">CH2 X CH6</strain>
    </source>
</reference>
<dbReference type="KEGG" id="nve:5519190"/>
<dbReference type="Pfam" id="PF04991">
    <property type="entry name" value="LicD"/>
    <property type="match status" value="1"/>
</dbReference>
<dbReference type="EMBL" id="DS469522">
    <property type="protein sequence ID" value="EDO47098.1"/>
    <property type="molecule type" value="Genomic_DNA"/>
</dbReference>
<keyword evidence="3" id="KW-1185">Reference proteome</keyword>
<dbReference type="PANTHER" id="PTHR13627">
    <property type="entry name" value="FUKUTIN RELATED PROTEIN"/>
    <property type="match status" value="1"/>
</dbReference>
<dbReference type="InterPro" id="IPR007074">
    <property type="entry name" value="LicD/FKTN/FKRP_NTP_transf"/>
</dbReference>
<evidence type="ECO:0000259" key="1">
    <source>
        <dbReference type="Pfam" id="PF04991"/>
    </source>
</evidence>
<organism evidence="2 3">
    <name type="scientific">Nematostella vectensis</name>
    <name type="common">Starlet sea anemone</name>
    <dbReference type="NCBI Taxonomy" id="45351"/>
    <lineage>
        <taxon>Eukaryota</taxon>
        <taxon>Metazoa</taxon>
        <taxon>Cnidaria</taxon>
        <taxon>Anthozoa</taxon>
        <taxon>Hexacorallia</taxon>
        <taxon>Actiniaria</taxon>
        <taxon>Edwardsiidae</taxon>
        <taxon>Nematostella</taxon>
    </lineage>
</organism>